<evidence type="ECO:0000313" key="2">
    <source>
        <dbReference type="EMBL" id="KAK2947042.1"/>
    </source>
</evidence>
<dbReference type="Proteomes" id="UP001281761">
    <property type="component" value="Unassembled WGS sequence"/>
</dbReference>
<proteinExistence type="predicted"/>
<comment type="caution">
    <text evidence="2">The sequence shown here is derived from an EMBL/GenBank/DDBJ whole genome shotgun (WGS) entry which is preliminary data.</text>
</comment>
<gene>
    <name evidence="2" type="ORF">BLNAU_18044</name>
</gene>
<organism evidence="2 3">
    <name type="scientific">Blattamonas nauphoetae</name>
    <dbReference type="NCBI Taxonomy" id="2049346"/>
    <lineage>
        <taxon>Eukaryota</taxon>
        <taxon>Metamonada</taxon>
        <taxon>Preaxostyla</taxon>
        <taxon>Oxymonadida</taxon>
        <taxon>Blattamonas</taxon>
    </lineage>
</organism>
<protein>
    <recommendedName>
        <fullName evidence="4">SPRY domain-containing protein</fullName>
    </recommendedName>
</protein>
<feature type="coiled-coil region" evidence="1">
    <location>
        <begin position="58"/>
        <end position="144"/>
    </location>
</feature>
<keyword evidence="1" id="KW-0175">Coiled coil</keyword>
<dbReference type="EMBL" id="JARBJD010000212">
    <property type="protein sequence ID" value="KAK2947042.1"/>
    <property type="molecule type" value="Genomic_DNA"/>
</dbReference>
<accession>A0ABQ9X5J4</accession>
<name>A0ABQ9X5J4_9EUKA</name>
<keyword evidence="3" id="KW-1185">Reference proteome</keyword>
<evidence type="ECO:0000313" key="3">
    <source>
        <dbReference type="Proteomes" id="UP001281761"/>
    </source>
</evidence>
<evidence type="ECO:0008006" key="4">
    <source>
        <dbReference type="Google" id="ProtNLM"/>
    </source>
</evidence>
<evidence type="ECO:0000256" key="1">
    <source>
        <dbReference type="SAM" id="Coils"/>
    </source>
</evidence>
<sequence>MMIVLNECFDSHTPIPNKRLLHSSLSQLSQSPSLPPSALRDNEKEKAELMEKVKTHPIDSKDQTIAELKEQLADQTQLQREVALLRADKETFVSVIGSLQKEKEQLRNDVANKTQKLEENEKSLVQARQTIEEMKAELARKEQFFVSSEIIIAFDPNHYRVNGTTVTNISGRWVGCFTKPVSKGIHRLSIKTAANTLIGVIDAAEFPKHLTSHSHASPKAGLMQNCSGYLYTASKNIVLNTIPQKEQEFSVEADLEKRTLHFFIDGMQQPHHFIDIPVPLVFALDPYTQDVPIPIAFWGELELSSVTFQGTGHNLG</sequence>
<reference evidence="2 3" key="1">
    <citation type="journal article" date="2022" name="bioRxiv">
        <title>Genomics of Preaxostyla Flagellates Illuminates Evolutionary Transitions and the Path Towards Mitochondrial Loss.</title>
        <authorList>
            <person name="Novak L.V.F."/>
            <person name="Treitli S.C."/>
            <person name="Pyrih J."/>
            <person name="Halakuc P."/>
            <person name="Pipaliya S.V."/>
            <person name="Vacek V."/>
            <person name="Brzon O."/>
            <person name="Soukal P."/>
            <person name="Eme L."/>
            <person name="Dacks J.B."/>
            <person name="Karnkowska A."/>
            <person name="Elias M."/>
            <person name="Hampl V."/>
        </authorList>
    </citation>
    <scope>NUCLEOTIDE SEQUENCE [LARGE SCALE GENOMIC DNA]</scope>
    <source>
        <strain evidence="2">NAU3</strain>
        <tissue evidence="2">Gut</tissue>
    </source>
</reference>